<dbReference type="SUPFAM" id="SSF53756">
    <property type="entry name" value="UDP-Glycosyltransferase/glycogen phosphorylase"/>
    <property type="match status" value="1"/>
</dbReference>
<dbReference type="GO" id="GO:0016758">
    <property type="term" value="F:hexosyltransferase activity"/>
    <property type="evidence" value="ECO:0007669"/>
    <property type="project" value="TreeGrafter"/>
</dbReference>
<comment type="caution">
    <text evidence="2">The sequence shown here is derived from an EMBL/GenBank/DDBJ whole genome shotgun (WGS) entry which is preliminary data.</text>
</comment>
<evidence type="ECO:0000313" key="2">
    <source>
        <dbReference type="EMBL" id="KDN96758.1"/>
    </source>
</evidence>
<dbReference type="InterPro" id="IPR001296">
    <property type="entry name" value="Glyco_trans_1"/>
</dbReference>
<evidence type="ECO:0000313" key="3">
    <source>
        <dbReference type="Proteomes" id="UP000027341"/>
    </source>
</evidence>
<proteinExistence type="predicted"/>
<keyword evidence="3" id="KW-1185">Reference proteome</keyword>
<sequence length="399" mass="44948">MNLLLIIDDYLPKSTRVSAKMMHELAVELRKNGNNVIVLTPGDKLQAEPLIKEVIDGIDVWLFRSGPVKDVSRIRRLINESMLSYNAWKAIRTELGSQKIDGVVYYSPSIFFGDLVLKLKQYYGCSAYLILRDIFPQWAIDEKIIGEHSLVTYYLRYFERKSYCAADKIGLMSEKNIEVFQNLHPSIQNIEVLHNWVAVDEQQNVQPYWREKLELQNKVILLYGGNIGKAQDMPNLLRLARSLKDESRAHFVIVGQGESFQEVADYINKEALINVTLMPSISQNEFKVLLSEVDIGLFSLASTHTAHNFPGKILGYIANDLPILGSVNPGNDLMSVINDHNAGSVFENGDDAALLKAAKELIQSDELRRQCGYNARALLDSHFSVCSAATKIVLALESE</sequence>
<feature type="domain" description="Glycosyl transferase family 1" evidence="1">
    <location>
        <begin position="209"/>
        <end position="376"/>
    </location>
</feature>
<dbReference type="PANTHER" id="PTHR45947:SF3">
    <property type="entry name" value="SULFOQUINOVOSYL TRANSFERASE SQD2"/>
    <property type="match status" value="1"/>
</dbReference>
<dbReference type="Gene3D" id="3.40.50.2000">
    <property type="entry name" value="Glycogen Phosphorylase B"/>
    <property type="match status" value="2"/>
</dbReference>
<reference evidence="2 3" key="1">
    <citation type="submission" date="2014-04" db="EMBL/GenBank/DDBJ databases">
        <title>Draft genome sequence of Hydrogenovibrio marinus MH-110, a model organism for aerobic H2 metabolism.</title>
        <authorList>
            <person name="Cha H.J."/>
            <person name="Jo B.H."/>
            <person name="Hwang B.H."/>
        </authorList>
    </citation>
    <scope>NUCLEOTIDE SEQUENCE [LARGE SCALE GENOMIC DNA]</scope>
    <source>
        <strain evidence="2 3">MH-110</strain>
    </source>
</reference>
<protein>
    <submittedName>
        <fullName evidence="2">Glycosyl transferase</fullName>
    </submittedName>
</protein>
<dbReference type="EMBL" id="JMIU01000001">
    <property type="protein sequence ID" value="KDN96758.1"/>
    <property type="molecule type" value="Genomic_DNA"/>
</dbReference>
<gene>
    <name evidence="2" type="ORF">EI16_10975</name>
</gene>
<dbReference type="CDD" id="cd03794">
    <property type="entry name" value="GT4_WbuB-like"/>
    <property type="match status" value="1"/>
</dbReference>
<dbReference type="Pfam" id="PF00534">
    <property type="entry name" value="Glycos_transf_1"/>
    <property type="match status" value="1"/>
</dbReference>
<dbReference type="Proteomes" id="UP000027341">
    <property type="component" value="Unassembled WGS sequence"/>
</dbReference>
<keyword evidence="2" id="KW-0808">Transferase</keyword>
<organism evidence="2 3">
    <name type="scientific">Hydrogenovibrio marinus</name>
    <dbReference type="NCBI Taxonomy" id="28885"/>
    <lineage>
        <taxon>Bacteria</taxon>
        <taxon>Pseudomonadati</taxon>
        <taxon>Pseudomonadota</taxon>
        <taxon>Gammaproteobacteria</taxon>
        <taxon>Thiotrichales</taxon>
        <taxon>Piscirickettsiaceae</taxon>
        <taxon>Hydrogenovibrio</taxon>
    </lineage>
</organism>
<accession>A0A066ZSI3</accession>
<dbReference type="InterPro" id="IPR050194">
    <property type="entry name" value="Glycosyltransferase_grp1"/>
</dbReference>
<dbReference type="AlphaFoldDB" id="A0A066ZSI3"/>
<name>A0A066ZSI3_HYDMR</name>
<dbReference type="RefSeq" id="WP_029907760.1">
    <property type="nucleotide sequence ID" value="NZ_AP020335.1"/>
</dbReference>
<evidence type="ECO:0000259" key="1">
    <source>
        <dbReference type="Pfam" id="PF00534"/>
    </source>
</evidence>
<dbReference type="PANTHER" id="PTHR45947">
    <property type="entry name" value="SULFOQUINOVOSYL TRANSFERASE SQD2"/>
    <property type="match status" value="1"/>
</dbReference>
<dbReference type="STRING" id="28885.EI16_10975"/>